<dbReference type="Gene3D" id="3.40.50.200">
    <property type="entry name" value="Peptidase S8/S53 domain"/>
    <property type="match status" value="1"/>
</dbReference>
<feature type="chain" id="PRO_5029598285" evidence="8">
    <location>
        <begin position="31"/>
        <end position="562"/>
    </location>
</feature>
<feature type="active site" description="Charge relay system" evidence="6">
    <location>
        <position position="229"/>
    </location>
</feature>
<evidence type="ECO:0000256" key="1">
    <source>
        <dbReference type="ARBA" id="ARBA00011073"/>
    </source>
</evidence>
<feature type="domain" description="Peptidase C-terminal archaeal/bacterial" evidence="10">
    <location>
        <begin position="480"/>
        <end position="547"/>
    </location>
</feature>
<keyword evidence="5 6" id="KW-0720">Serine protease</keyword>
<gene>
    <name evidence="12" type="ORF">ALFOR1_60066</name>
</gene>
<dbReference type="Pfam" id="PF04151">
    <property type="entry name" value="PPC"/>
    <property type="match status" value="1"/>
</dbReference>
<evidence type="ECO:0000259" key="9">
    <source>
        <dbReference type="Pfam" id="PF00082"/>
    </source>
</evidence>
<dbReference type="InterPro" id="IPR036852">
    <property type="entry name" value="Peptidase_S8/S53_dom_sf"/>
</dbReference>
<dbReference type="InterPro" id="IPR015500">
    <property type="entry name" value="Peptidase_S8_subtilisin-rel"/>
</dbReference>
<feature type="active site" description="Charge relay system" evidence="6">
    <location>
        <position position="383"/>
    </location>
</feature>
<dbReference type="GO" id="GO:0046872">
    <property type="term" value="F:metal ion binding"/>
    <property type="evidence" value="ECO:0007669"/>
    <property type="project" value="UniProtKB-KW"/>
</dbReference>
<dbReference type="CDD" id="cd07477">
    <property type="entry name" value="Peptidases_S8_Subtilisin_subset"/>
    <property type="match status" value="1"/>
</dbReference>
<dbReference type="InterPro" id="IPR000209">
    <property type="entry name" value="Peptidase_S8/S53_dom"/>
</dbReference>
<dbReference type="PROSITE" id="PS51892">
    <property type="entry name" value="SUBTILASE"/>
    <property type="match status" value="1"/>
</dbReference>
<evidence type="ECO:0000256" key="4">
    <source>
        <dbReference type="ARBA" id="ARBA00022801"/>
    </source>
</evidence>
<dbReference type="RefSeq" id="WP_179984719.1">
    <property type="nucleotide sequence ID" value="NZ_LR812090.1"/>
</dbReference>
<dbReference type="InterPro" id="IPR010259">
    <property type="entry name" value="S8pro/Inhibitor_I9"/>
</dbReference>
<dbReference type="AlphaFoldDB" id="A0A6T9Y6R1"/>
<feature type="active site" description="Charge relay system" evidence="6">
    <location>
        <position position="193"/>
    </location>
</feature>
<dbReference type="GO" id="GO:0006508">
    <property type="term" value="P:proteolysis"/>
    <property type="evidence" value="ECO:0007669"/>
    <property type="project" value="UniProtKB-KW"/>
</dbReference>
<evidence type="ECO:0000259" key="10">
    <source>
        <dbReference type="Pfam" id="PF04151"/>
    </source>
</evidence>
<dbReference type="PROSITE" id="PS00137">
    <property type="entry name" value="SUBTILASE_HIS"/>
    <property type="match status" value="1"/>
</dbReference>
<evidence type="ECO:0000256" key="3">
    <source>
        <dbReference type="ARBA" id="ARBA00022723"/>
    </source>
</evidence>
<dbReference type="EMBL" id="LR812090">
    <property type="protein sequence ID" value="CAB9495538.1"/>
    <property type="molecule type" value="Genomic_DNA"/>
</dbReference>
<sequence>MNSKLNKKHTCLTAAALAVSFGLMTNSAMAAGEGLVKVKEKPQTLKQALGKKLTVDRLVTVDQERYIIKFKDEMISETVEVASSSDTLTSSKAKSKVKSKLKNKKPFSIASAKSEVRKAGGSIKKELKKHKMVAATMSKSALNKLRKNPNVESIEVDVRRKPMAQTTPYGYTMVQANQFGQSDTTARKVCIIDTGYNLGHPDLPGTNDGVTGQANNSAVGNWYNDGNGHGTHVAGTIAAYDNNEGVVGVYPGVDMHIVKIFNDNGQWTYASDLIDAITQCQDAGSNVVNMSLGGGSSSTTERNAMQSFTDAGMLLVAAAGNDGNSAKSYPASYDAVMSVAAVDSNENRASYSQYNDQVEIAAPGSAVQSTYPTNTYASLSGTSMATPHVAGGAALVWSYFPQCSNNQIRNALNATAEDKGSAGRDNFYGYGLMQLADAYNYLNTNGCDGSGTGGGGGSEPGVEPVSGQLTGLSGTRRNWDRYTWTIPEGVTQMTIRTSGGSGDADLYVKFGSQPETNSYDCRPYQNGNSEVCTFDAPASGTWHIGIRAYSSYSGVTLSYSYE</sequence>
<dbReference type="InterPro" id="IPR022398">
    <property type="entry name" value="Peptidase_S8_His-AS"/>
</dbReference>
<dbReference type="InterPro" id="IPR034202">
    <property type="entry name" value="Subtilisin_Carlsberg-like"/>
</dbReference>
<dbReference type="GO" id="GO:0004252">
    <property type="term" value="F:serine-type endopeptidase activity"/>
    <property type="evidence" value="ECO:0007669"/>
    <property type="project" value="UniProtKB-UniRule"/>
</dbReference>
<dbReference type="GO" id="GO:0005615">
    <property type="term" value="C:extracellular space"/>
    <property type="evidence" value="ECO:0007669"/>
    <property type="project" value="TreeGrafter"/>
</dbReference>
<evidence type="ECO:0000256" key="8">
    <source>
        <dbReference type="SAM" id="SignalP"/>
    </source>
</evidence>
<evidence type="ECO:0000256" key="5">
    <source>
        <dbReference type="ARBA" id="ARBA00022825"/>
    </source>
</evidence>
<dbReference type="Proteomes" id="UP000509458">
    <property type="component" value="Chromosome"/>
</dbReference>
<name>A0A6T9Y6R1_ALTMA</name>
<dbReference type="Gene3D" id="2.60.120.380">
    <property type="match status" value="1"/>
</dbReference>
<dbReference type="Pfam" id="PF05922">
    <property type="entry name" value="Inhibitor_I9"/>
    <property type="match status" value="1"/>
</dbReference>
<accession>A0A6T9Y6R1</accession>
<comment type="similarity">
    <text evidence="1 6">Belongs to the peptidase S8 family.</text>
</comment>
<dbReference type="PROSITE" id="PS00138">
    <property type="entry name" value="SUBTILASE_SER"/>
    <property type="match status" value="1"/>
</dbReference>
<dbReference type="SUPFAM" id="SSF54897">
    <property type="entry name" value="Protease propeptides/inhibitors"/>
    <property type="match status" value="1"/>
</dbReference>
<dbReference type="Gene3D" id="3.30.70.80">
    <property type="entry name" value="Peptidase S8 propeptide/proteinase inhibitor I9"/>
    <property type="match status" value="1"/>
</dbReference>
<dbReference type="PRINTS" id="PR00723">
    <property type="entry name" value="SUBTILISIN"/>
</dbReference>
<evidence type="ECO:0000256" key="2">
    <source>
        <dbReference type="ARBA" id="ARBA00022670"/>
    </source>
</evidence>
<dbReference type="Pfam" id="PF00082">
    <property type="entry name" value="Peptidase_S8"/>
    <property type="match status" value="1"/>
</dbReference>
<dbReference type="InterPro" id="IPR023828">
    <property type="entry name" value="Peptidase_S8_Ser-AS"/>
</dbReference>
<dbReference type="PANTHER" id="PTHR43806:SF11">
    <property type="entry name" value="CEREVISIN-RELATED"/>
    <property type="match status" value="1"/>
</dbReference>
<feature type="domain" description="Inhibitor I9" evidence="11">
    <location>
        <begin position="65"/>
        <end position="161"/>
    </location>
</feature>
<evidence type="ECO:0000259" key="11">
    <source>
        <dbReference type="Pfam" id="PF05922"/>
    </source>
</evidence>
<dbReference type="InterPro" id="IPR037045">
    <property type="entry name" value="S8pro/Inhibitor_I9_sf"/>
</dbReference>
<keyword evidence="2 6" id="KW-0645">Protease</keyword>
<evidence type="ECO:0000313" key="13">
    <source>
        <dbReference type="Proteomes" id="UP000509458"/>
    </source>
</evidence>
<keyword evidence="3" id="KW-0479">Metal-binding</keyword>
<proteinExistence type="inferred from homology"/>
<evidence type="ECO:0000256" key="6">
    <source>
        <dbReference type="PROSITE-ProRule" id="PRU01240"/>
    </source>
</evidence>
<reference evidence="12 13" key="1">
    <citation type="submission" date="2020-06" db="EMBL/GenBank/DDBJ databases">
        <authorList>
            <person name="Duchaud E."/>
        </authorList>
    </citation>
    <scope>NUCLEOTIDE SEQUENCE [LARGE SCALE GENOMIC DNA]</scope>
    <source>
        <strain evidence="12">Alteromonas fortis</strain>
    </source>
</reference>
<protein>
    <submittedName>
        <fullName evidence="12">Subtilisin-like serine protease</fullName>
    </submittedName>
</protein>
<feature type="region of interest" description="Disordered" evidence="7">
    <location>
        <begin position="451"/>
        <end position="473"/>
    </location>
</feature>
<evidence type="ECO:0000256" key="7">
    <source>
        <dbReference type="SAM" id="MobiDB-lite"/>
    </source>
</evidence>
<feature type="signal peptide" evidence="8">
    <location>
        <begin position="1"/>
        <end position="30"/>
    </location>
</feature>
<dbReference type="PANTHER" id="PTHR43806">
    <property type="entry name" value="PEPTIDASE S8"/>
    <property type="match status" value="1"/>
</dbReference>
<evidence type="ECO:0000313" key="12">
    <source>
        <dbReference type="EMBL" id="CAB9495538.1"/>
    </source>
</evidence>
<dbReference type="InterPro" id="IPR050131">
    <property type="entry name" value="Peptidase_S8_subtilisin-like"/>
</dbReference>
<keyword evidence="8" id="KW-0732">Signal</keyword>
<feature type="domain" description="Peptidase S8/S53" evidence="9">
    <location>
        <begin position="188"/>
        <end position="431"/>
    </location>
</feature>
<keyword evidence="4 6" id="KW-0378">Hydrolase</keyword>
<dbReference type="InterPro" id="IPR007280">
    <property type="entry name" value="Peptidase_C_arc/bac"/>
</dbReference>
<dbReference type="SUPFAM" id="SSF52743">
    <property type="entry name" value="Subtilisin-like"/>
    <property type="match status" value="1"/>
</dbReference>
<organism evidence="12 13">
    <name type="scientific">Alteromonas macleodii</name>
    <name type="common">Pseudoalteromonas macleodii</name>
    <dbReference type="NCBI Taxonomy" id="28108"/>
    <lineage>
        <taxon>Bacteria</taxon>
        <taxon>Pseudomonadati</taxon>
        <taxon>Pseudomonadota</taxon>
        <taxon>Gammaproteobacteria</taxon>
        <taxon>Alteromonadales</taxon>
        <taxon>Alteromonadaceae</taxon>
        <taxon>Alteromonas/Salinimonas group</taxon>
        <taxon>Alteromonas</taxon>
    </lineage>
</organism>